<dbReference type="PANTHER" id="PTHR43731:SF14">
    <property type="entry name" value="PRESENILIN-ASSOCIATED RHOMBOID-LIKE PROTEIN, MITOCHONDRIAL"/>
    <property type="match status" value="1"/>
</dbReference>
<evidence type="ECO:0000256" key="3">
    <source>
        <dbReference type="ARBA" id="ARBA00022692"/>
    </source>
</evidence>
<evidence type="ECO:0000256" key="4">
    <source>
        <dbReference type="ARBA" id="ARBA00022801"/>
    </source>
</evidence>
<proteinExistence type="inferred from homology"/>
<dbReference type="Pfam" id="PF01694">
    <property type="entry name" value="Rhomboid"/>
    <property type="match status" value="1"/>
</dbReference>
<keyword evidence="3 7" id="KW-0812">Transmembrane</keyword>
<dbReference type="AlphaFoldDB" id="A0A8H7KHN8"/>
<feature type="domain" description="Peptidase S54 rhomboid" evidence="8">
    <location>
        <begin position="104"/>
        <end position="246"/>
    </location>
</feature>
<evidence type="ECO:0000256" key="6">
    <source>
        <dbReference type="ARBA" id="ARBA00023136"/>
    </source>
</evidence>
<dbReference type="GO" id="GO:0006465">
    <property type="term" value="P:signal peptide processing"/>
    <property type="evidence" value="ECO:0007669"/>
    <property type="project" value="TreeGrafter"/>
</dbReference>
<evidence type="ECO:0000256" key="1">
    <source>
        <dbReference type="ARBA" id="ARBA00004141"/>
    </source>
</evidence>
<protein>
    <recommendedName>
        <fullName evidence="8">Peptidase S54 rhomboid domain-containing protein</fullName>
    </recommendedName>
</protein>
<dbReference type="GO" id="GO:0004252">
    <property type="term" value="F:serine-type endopeptidase activity"/>
    <property type="evidence" value="ECO:0007669"/>
    <property type="project" value="InterPro"/>
</dbReference>
<evidence type="ECO:0000313" key="9">
    <source>
        <dbReference type="EMBL" id="KAF7776387.1"/>
    </source>
</evidence>
<reference evidence="9 10" key="1">
    <citation type="journal article" name="Sci. Rep.">
        <title>Telomere-to-telomere assembled and centromere annotated genomes of the two main subspecies of the button mushroom Agaricus bisporus reveal especially polymorphic chromosome ends.</title>
        <authorList>
            <person name="Sonnenberg A.S.M."/>
            <person name="Sedaghat-Telgerd N."/>
            <person name="Lavrijssen B."/>
            <person name="Ohm R.A."/>
            <person name="Hendrickx P.M."/>
            <person name="Scholtmeijer K."/>
            <person name="Baars J.J.P."/>
            <person name="van Peer A."/>
        </authorList>
    </citation>
    <scope>NUCLEOTIDE SEQUENCE [LARGE SCALE GENOMIC DNA]</scope>
    <source>
        <strain evidence="9 10">H119_p4</strain>
    </source>
</reference>
<dbReference type="EMBL" id="JABXXO010000006">
    <property type="protein sequence ID" value="KAF7776387.1"/>
    <property type="molecule type" value="Genomic_DNA"/>
</dbReference>
<dbReference type="Gene3D" id="1.20.1540.10">
    <property type="entry name" value="Rhomboid-like"/>
    <property type="match status" value="1"/>
</dbReference>
<dbReference type="GO" id="GO:0016020">
    <property type="term" value="C:membrane"/>
    <property type="evidence" value="ECO:0007669"/>
    <property type="project" value="UniProtKB-SubCell"/>
</dbReference>
<dbReference type="Proteomes" id="UP000629468">
    <property type="component" value="Unassembled WGS sequence"/>
</dbReference>
<gene>
    <name evidence="9" type="ORF">Agabi119p4_4780</name>
</gene>
<evidence type="ECO:0000256" key="2">
    <source>
        <dbReference type="ARBA" id="ARBA00009045"/>
    </source>
</evidence>
<evidence type="ECO:0000256" key="7">
    <source>
        <dbReference type="SAM" id="Phobius"/>
    </source>
</evidence>
<evidence type="ECO:0000313" key="10">
    <source>
        <dbReference type="Proteomes" id="UP000629468"/>
    </source>
</evidence>
<evidence type="ECO:0000256" key="5">
    <source>
        <dbReference type="ARBA" id="ARBA00022989"/>
    </source>
</evidence>
<feature type="transmembrane region" description="Helical" evidence="7">
    <location>
        <begin position="146"/>
        <end position="167"/>
    </location>
</feature>
<comment type="caution">
    <text evidence="9">The sequence shown here is derived from an EMBL/GenBank/DDBJ whole genome shotgun (WGS) entry which is preliminary data.</text>
</comment>
<dbReference type="InterPro" id="IPR050925">
    <property type="entry name" value="Rhomboid_protease_S54"/>
</dbReference>
<sequence length="254" mass="28425">MAFFRPLLRPGLFTRPPPTLSRSFFSSSRHTLRYHPPQPRGRSLLGFLDNIPHNYVFWGIIGANGAVFCLWQAARGRAQMEKDPSALVWMNQNFTNSVNNLKDGRLWTVISSAFSHQDVGHIFFNMFTFYFMGDHLLRGIGSRQFLFLYLGGGIVSSLTSMAYSHYVRHRDRPAHGASGAVYSVIAAIACFAPRLTFQLYGIVPVPAWLVVSGIFTWDAYNSLKDSGGTTDSVGHVGGLLAGVGYFLSRRYRLF</sequence>
<name>A0A8H7KHN8_AGABI</name>
<keyword evidence="5 7" id="KW-1133">Transmembrane helix</keyword>
<dbReference type="InterPro" id="IPR035952">
    <property type="entry name" value="Rhomboid-like_sf"/>
</dbReference>
<comment type="subcellular location">
    <subcellularLocation>
        <location evidence="1">Membrane</location>
        <topology evidence="1">Multi-pass membrane protein</topology>
    </subcellularLocation>
</comment>
<evidence type="ECO:0000259" key="8">
    <source>
        <dbReference type="Pfam" id="PF01694"/>
    </source>
</evidence>
<dbReference type="SUPFAM" id="SSF144091">
    <property type="entry name" value="Rhomboid-like"/>
    <property type="match status" value="1"/>
</dbReference>
<keyword evidence="4" id="KW-0378">Hydrolase</keyword>
<organism evidence="9 10">
    <name type="scientific">Agaricus bisporus var. burnettii</name>
    <dbReference type="NCBI Taxonomy" id="192524"/>
    <lineage>
        <taxon>Eukaryota</taxon>
        <taxon>Fungi</taxon>
        <taxon>Dikarya</taxon>
        <taxon>Basidiomycota</taxon>
        <taxon>Agaricomycotina</taxon>
        <taxon>Agaricomycetes</taxon>
        <taxon>Agaricomycetidae</taxon>
        <taxon>Agaricales</taxon>
        <taxon>Agaricineae</taxon>
        <taxon>Agaricaceae</taxon>
        <taxon>Agaricus</taxon>
    </lineage>
</organism>
<keyword evidence="6 7" id="KW-0472">Membrane</keyword>
<feature type="transmembrane region" description="Helical" evidence="7">
    <location>
        <begin position="232"/>
        <end position="248"/>
    </location>
</feature>
<comment type="similarity">
    <text evidence="2">Belongs to the peptidase S54 family.</text>
</comment>
<dbReference type="PANTHER" id="PTHR43731">
    <property type="entry name" value="RHOMBOID PROTEASE"/>
    <property type="match status" value="1"/>
</dbReference>
<accession>A0A8H7KHN8</accession>
<dbReference type="InterPro" id="IPR022764">
    <property type="entry name" value="Peptidase_S54_rhomboid_dom"/>
</dbReference>
<feature type="transmembrane region" description="Helical" evidence="7">
    <location>
        <begin position="199"/>
        <end position="220"/>
    </location>
</feature>